<feature type="non-terminal residue" evidence="1">
    <location>
        <position position="1"/>
    </location>
</feature>
<evidence type="ECO:0000313" key="2">
    <source>
        <dbReference type="Proteomes" id="UP000595437"/>
    </source>
</evidence>
<proteinExistence type="predicted"/>
<name>A0A7T8KC23_CALRO</name>
<sequence>HFTHLNVCGNMDLNSNVIRATILFGAFRRRNKISPHQKAVEFALLNMKSLIAKRLTNNSYIRIEDLRAIMIGAAARYSALSIKIPNSSATSWTWAGDLIKFIPSNSLEYMKLIKSTIRRHQRFILNKK</sequence>
<organism evidence="1 2">
    <name type="scientific">Caligus rogercresseyi</name>
    <name type="common">Sea louse</name>
    <dbReference type="NCBI Taxonomy" id="217165"/>
    <lineage>
        <taxon>Eukaryota</taxon>
        <taxon>Metazoa</taxon>
        <taxon>Ecdysozoa</taxon>
        <taxon>Arthropoda</taxon>
        <taxon>Crustacea</taxon>
        <taxon>Multicrustacea</taxon>
        <taxon>Hexanauplia</taxon>
        <taxon>Copepoda</taxon>
        <taxon>Siphonostomatoida</taxon>
        <taxon>Caligidae</taxon>
        <taxon>Caligus</taxon>
    </lineage>
</organism>
<dbReference type="Proteomes" id="UP000595437">
    <property type="component" value="Chromosome 3"/>
</dbReference>
<accession>A0A7T8KC23</accession>
<dbReference type="EMBL" id="CP045892">
    <property type="protein sequence ID" value="QQP53126.1"/>
    <property type="molecule type" value="Genomic_DNA"/>
</dbReference>
<protein>
    <submittedName>
        <fullName evidence="1">Uncharacterized protein</fullName>
    </submittedName>
</protein>
<gene>
    <name evidence="1" type="ORF">FKW44_005487</name>
</gene>
<evidence type="ECO:0000313" key="1">
    <source>
        <dbReference type="EMBL" id="QQP53126.1"/>
    </source>
</evidence>
<keyword evidence="2" id="KW-1185">Reference proteome</keyword>
<dbReference type="AlphaFoldDB" id="A0A7T8KC23"/>
<reference evidence="2" key="1">
    <citation type="submission" date="2021-01" db="EMBL/GenBank/DDBJ databases">
        <title>Caligus Genome Assembly.</title>
        <authorList>
            <person name="Gallardo-Escarate C."/>
        </authorList>
    </citation>
    <scope>NUCLEOTIDE SEQUENCE [LARGE SCALE GENOMIC DNA]</scope>
</reference>